<dbReference type="AlphaFoldDB" id="A0A397IGU7"/>
<keyword evidence="3" id="KW-1185">Reference proteome</keyword>
<protein>
    <submittedName>
        <fullName evidence="2">Uncharacterized protein</fullName>
    </submittedName>
</protein>
<comment type="caution">
    <text evidence="2">The sequence shown here is derived from an EMBL/GenBank/DDBJ whole genome shotgun (WGS) entry which is preliminary data.</text>
</comment>
<organism evidence="2 3">
    <name type="scientific">Diversispora epigaea</name>
    <dbReference type="NCBI Taxonomy" id="1348612"/>
    <lineage>
        <taxon>Eukaryota</taxon>
        <taxon>Fungi</taxon>
        <taxon>Fungi incertae sedis</taxon>
        <taxon>Mucoromycota</taxon>
        <taxon>Glomeromycotina</taxon>
        <taxon>Glomeromycetes</taxon>
        <taxon>Diversisporales</taxon>
        <taxon>Diversisporaceae</taxon>
        <taxon>Diversispora</taxon>
    </lineage>
</organism>
<name>A0A397IGU7_9GLOM</name>
<accession>A0A397IGU7</accession>
<gene>
    <name evidence="2" type="ORF">Glove_217g50</name>
</gene>
<dbReference type="EMBL" id="PQFF01000202">
    <property type="protein sequence ID" value="RHZ75161.1"/>
    <property type="molecule type" value="Genomic_DNA"/>
</dbReference>
<dbReference type="Proteomes" id="UP000266861">
    <property type="component" value="Unassembled WGS sequence"/>
</dbReference>
<dbReference type="OrthoDB" id="2416228at2759"/>
<reference evidence="2 3" key="1">
    <citation type="submission" date="2018-08" db="EMBL/GenBank/DDBJ databases">
        <title>Genome and evolution of the arbuscular mycorrhizal fungus Diversispora epigaea (formerly Glomus versiforme) and its bacterial endosymbionts.</title>
        <authorList>
            <person name="Sun X."/>
            <person name="Fei Z."/>
            <person name="Harrison M."/>
        </authorList>
    </citation>
    <scope>NUCLEOTIDE SEQUENCE [LARGE SCALE GENOMIC DNA]</scope>
    <source>
        <strain evidence="2 3">IT104</strain>
    </source>
</reference>
<evidence type="ECO:0000313" key="3">
    <source>
        <dbReference type="Proteomes" id="UP000266861"/>
    </source>
</evidence>
<keyword evidence="1" id="KW-0812">Transmembrane</keyword>
<proteinExistence type="predicted"/>
<sequence length="256" mass="29947">MHINITLSKNQDILKFKVSKTELVGKTNEKIRETWMDNLIIEDILKKENIPFYRFSEFQNNSENILVHFSDSLSFLANGHGPIQYMDFQYLEIFSTIGKNKSSDIFGLRIIWEISSDCWKHDENSPDIFQVVKDLSEIIIFDGSVELEPPQLQSYNFTDVKLKNKIKLDFLLLVPRLKEHKKNPVEILHEMIRHPSYYWFTSLIGFFYQFGIGTVVDNQMAFKFFNLAANEIIDPFSSNSSSLRKLYDLSKEISPP</sequence>
<keyword evidence="1" id="KW-0472">Membrane</keyword>
<feature type="transmembrane region" description="Helical" evidence="1">
    <location>
        <begin position="197"/>
        <end position="216"/>
    </location>
</feature>
<keyword evidence="1" id="KW-1133">Transmembrane helix</keyword>
<evidence type="ECO:0000313" key="2">
    <source>
        <dbReference type="EMBL" id="RHZ75161.1"/>
    </source>
</evidence>
<evidence type="ECO:0000256" key="1">
    <source>
        <dbReference type="SAM" id="Phobius"/>
    </source>
</evidence>